<dbReference type="Pfam" id="PF00593">
    <property type="entry name" value="TonB_dep_Rec_b-barrel"/>
    <property type="match status" value="1"/>
</dbReference>
<dbReference type="AlphaFoldDB" id="A0A4Y6RA94"/>
<evidence type="ECO:0000256" key="6">
    <source>
        <dbReference type="ARBA" id="ARBA00022692"/>
    </source>
</evidence>
<keyword evidence="4 12" id="KW-1134">Transmembrane beta strand</keyword>
<dbReference type="InterPro" id="IPR012910">
    <property type="entry name" value="Plug_dom"/>
</dbReference>
<organism evidence="16 17">
    <name type="scientific">Janthinobacterium tructae</name>
    <dbReference type="NCBI Taxonomy" id="2590869"/>
    <lineage>
        <taxon>Bacteria</taxon>
        <taxon>Pseudomonadati</taxon>
        <taxon>Pseudomonadota</taxon>
        <taxon>Betaproteobacteria</taxon>
        <taxon>Burkholderiales</taxon>
        <taxon>Oxalobacteraceae</taxon>
        <taxon>Janthinobacterium</taxon>
    </lineage>
</organism>
<dbReference type="Pfam" id="PF07715">
    <property type="entry name" value="Plug"/>
    <property type="match status" value="1"/>
</dbReference>
<dbReference type="InterPro" id="IPR036942">
    <property type="entry name" value="Beta-barrel_TonB_sf"/>
</dbReference>
<keyword evidence="10 16" id="KW-0675">Receptor</keyword>
<evidence type="ECO:0000256" key="4">
    <source>
        <dbReference type="ARBA" id="ARBA00022452"/>
    </source>
</evidence>
<evidence type="ECO:0000256" key="1">
    <source>
        <dbReference type="ARBA" id="ARBA00004571"/>
    </source>
</evidence>
<dbReference type="GO" id="GO:0015891">
    <property type="term" value="P:siderophore transport"/>
    <property type="evidence" value="ECO:0007669"/>
    <property type="project" value="InterPro"/>
</dbReference>
<evidence type="ECO:0000256" key="7">
    <source>
        <dbReference type="ARBA" id="ARBA00023004"/>
    </source>
</evidence>
<accession>A0A4Y6RA94</accession>
<keyword evidence="17" id="KW-1185">Reference proteome</keyword>
<dbReference type="GO" id="GO:0009279">
    <property type="term" value="C:cell outer membrane"/>
    <property type="evidence" value="ECO:0007669"/>
    <property type="project" value="UniProtKB-SubCell"/>
</dbReference>
<dbReference type="SUPFAM" id="SSF56935">
    <property type="entry name" value="Porins"/>
    <property type="match status" value="1"/>
</dbReference>
<keyword evidence="7" id="KW-0408">Iron</keyword>
<dbReference type="EMBL" id="CP041185">
    <property type="protein sequence ID" value="QDG69225.1"/>
    <property type="molecule type" value="Genomic_DNA"/>
</dbReference>
<protein>
    <submittedName>
        <fullName evidence="16">TonB-dependent siderophore receptor</fullName>
    </submittedName>
</protein>
<dbReference type="CDD" id="cd01347">
    <property type="entry name" value="ligand_gated_channel"/>
    <property type="match status" value="1"/>
</dbReference>
<evidence type="ECO:0000256" key="11">
    <source>
        <dbReference type="ARBA" id="ARBA00023237"/>
    </source>
</evidence>
<dbReference type="OrthoDB" id="174652at2"/>
<evidence type="ECO:0000256" key="3">
    <source>
        <dbReference type="ARBA" id="ARBA00022448"/>
    </source>
</evidence>
<dbReference type="RefSeq" id="WP_141168751.1">
    <property type="nucleotide sequence ID" value="NZ_CP041185.1"/>
</dbReference>
<keyword evidence="3 12" id="KW-0813">Transport</keyword>
<dbReference type="InterPro" id="IPR039426">
    <property type="entry name" value="TonB-dep_rcpt-like"/>
</dbReference>
<dbReference type="GO" id="GO:0015344">
    <property type="term" value="F:siderophore uptake transmembrane transporter activity"/>
    <property type="evidence" value="ECO:0007669"/>
    <property type="project" value="TreeGrafter"/>
</dbReference>
<dbReference type="InterPro" id="IPR037066">
    <property type="entry name" value="Plug_dom_sf"/>
</dbReference>
<keyword evidence="8 13" id="KW-0798">TonB box</keyword>
<comment type="subcellular location">
    <subcellularLocation>
        <location evidence="1 12">Cell outer membrane</location>
        <topology evidence="1 12">Multi-pass membrane protein</topology>
    </subcellularLocation>
</comment>
<proteinExistence type="inferred from homology"/>
<evidence type="ECO:0000256" key="5">
    <source>
        <dbReference type="ARBA" id="ARBA00022496"/>
    </source>
</evidence>
<comment type="similarity">
    <text evidence="2 12 13">Belongs to the TonB-dependent receptor family.</text>
</comment>
<dbReference type="PANTHER" id="PTHR32552">
    <property type="entry name" value="FERRICHROME IRON RECEPTOR-RELATED"/>
    <property type="match status" value="1"/>
</dbReference>
<dbReference type="Pfam" id="PF07660">
    <property type="entry name" value="STN"/>
    <property type="match status" value="1"/>
</dbReference>
<evidence type="ECO:0000256" key="9">
    <source>
        <dbReference type="ARBA" id="ARBA00023136"/>
    </source>
</evidence>
<reference evidence="16 17" key="1">
    <citation type="submission" date="2019-06" db="EMBL/GenBank/DDBJ databases">
        <title>Complete genome sequence of Janthinobacterium sp. SNU WT3 isolated from diseased rainbow trout.</title>
        <authorList>
            <person name="Oh W.T."/>
            <person name="Park S.C."/>
        </authorList>
    </citation>
    <scope>NUCLEOTIDE SEQUENCE [LARGE SCALE GENOMIC DNA]</scope>
    <source>
        <strain evidence="16 17">SNU WT3</strain>
    </source>
</reference>
<keyword evidence="5" id="KW-0406">Ion transport</keyword>
<evidence type="ECO:0000313" key="17">
    <source>
        <dbReference type="Proteomes" id="UP000316665"/>
    </source>
</evidence>
<evidence type="ECO:0000313" key="16">
    <source>
        <dbReference type="EMBL" id="QDG69225.1"/>
    </source>
</evidence>
<name>A0A4Y6RA94_9BURK</name>
<keyword evidence="11 12" id="KW-0998">Cell outer membrane</keyword>
<dbReference type="SMART" id="SM00965">
    <property type="entry name" value="STN"/>
    <property type="match status" value="1"/>
</dbReference>
<dbReference type="Proteomes" id="UP000316665">
    <property type="component" value="Chromosome"/>
</dbReference>
<sequence length="840" mass="90503">MTAAPSIARRTAVAHAVHSVLLAMLATAPLLTPAVASADATSTARNVAIPAGPLGATISRYASTAGVAIAFDATQLAGLSSPGLHGNYTVDQAYAQLLQGSGWEAEQLGDGNYVLREAAAAPQATEISMREIRVTGRRDGETEGTASYTTPVITIGKTAQSLREHPQTVSVLTRQRLDDQNISDLSKAAEQAVGITVQDNTFLIQKLYARGFEISSYQLDGGAPMDTGFSASIAADLAEYDRVEILRGAAGLLNGTGNPGGAVNLVRKMPTAAPQFNASVAAGSWNNYRSDLDASGPLAFDGKLRGRVVVAYENRKYFTAIRATEKPLIYGVLEADIAPGAVLAIGAREQRTHDRGTWPGLPRYSTGAELHLPRNTGAMADWAGVDSTSRELFAKLTWRLAQRWTLRANAAQMRQAGATDDGFILGAIDPQTLTGGRWQSGHTQYHNKQQLLDINVSGAFDWFGRTHEVLAGIDGQKVTSSWVASYPLEGNGTPGDLFHPGNTPFPKPVYGPVERDYDPWGQTQYGAYATLRLDVAEGSKLIAGARVNRYRYRQHYRELDTDTGIWDTSGLTQYAEPTKVTPFIGFMHDINHEWSAYASHAQIFKPQADFKAGPAPGTGLRPMRGANSELGLKGELLGGKLNTALALYRIVQDGRAVNDPRYEEQSALFSSNCCYLASGKVVSQGVEMEVNGEVAAGVQLSGGYTYNHNSNETDKAVFSTITPRHALKLWGSWQLPGEASAWKLGAGATMQSKQYAQGTAASWNAATGKFNGPAVPFNYTQASYAVWNAMAQYRIDRHWSASVNINNVFDKTYYRTMGRSSNGNFYGEPRSAALILRASY</sequence>
<evidence type="ECO:0000259" key="15">
    <source>
        <dbReference type="SMART" id="SM00965"/>
    </source>
</evidence>
<feature type="signal peptide" evidence="14">
    <location>
        <begin position="1"/>
        <end position="38"/>
    </location>
</feature>
<keyword evidence="9 12" id="KW-0472">Membrane</keyword>
<evidence type="ECO:0000256" key="13">
    <source>
        <dbReference type="RuleBase" id="RU003357"/>
    </source>
</evidence>
<feature type="domain" description="Secretin/TonB short N-terminal" evidence="15">
    <location>
        <begin position="67"/>
        <end position="118"/>
    </location>
</feature>
<dbReference type="PROSITE" id="PS52016">
    <property type="entry name" value="TONB_DEPENDENT_REC_3"/>
    <property type="match status" value="1"/>
</dbReference>
<evidence type="ECO:0000256" key="8">
    <source>
        <dbReference type="ARBA" id="ARBA00023077"/>
    </source>
</evidence>
<evidence type="ECO:0000256" key="10">
    <source>
        <dbReference type="ARBA" id="ARBA00023170"/>
    </source>
</evidence>
<keyword evidence="14" id="KW-0732">Signal</keyword>
<dbReference type="NCBIfam" id="TIGR01783">
    <property type="entry name" value="TonB-siderophor"/>
    <property type="match status" value="1"/>
</dbReference>
<dbReference type="Gene3D" id="2.170.130.10">
    <property type="entry name" value="TonB-dependent receptor, plug domain"/>
    <property type="match status" value="1"/>
</dbReference>
<dbReference type="Gene3D" id="3.55.50.30">
    <property type="match status" value="1"/>
</dbReference>
<keyword evidence="6 12" id="KW-0812">Transmembrane</keyword>
<dbReference type="InterPro" id="IPR000531">
    <property type="entry name" value="Beta-barrel_TonB"/>
</dbReference>
<feature type="chain" id="PRO_5021450978" evidence="14">
    <location>
        <begin position="39"/>
        <end position="840"/>
    </location>
</feature>
<evidence type="ECO:0000256" key="12">
    <source>
        <dbReference type="PROSITE-ProRule" id="PRU01360"/>
    </source>
</evidence>
<keyword evidence="5" id="KW-0410">Iron transport</keyword>
<dbReference type="InterPro" id="IPR010105">
    <property type="entry name" value="TonB_sidphr_rcpt"/>
</dbReference>
<evidence type="ECO:0000256" key="14">
    <source>
        <dbReference type="SAM" id="SignalP"/>
    </source>
</evidence>
<evidence type="ECO:0000256" key="2">
    <source>
        <dbReference type="ARBA" id="ARBA00009810"/>
    </source>
</evidence>
<gene>
    <name evidence="16" type="ORF">FJQ89_01485</name>
</gene>
<dbReference type="KEGG" id="jas:FJQ89_01485"/>
<dbReference type="PANTHER" id="PTHR32552:SF74">
    <property type="entry name" value="HYDROXAMATE SIDEROPHORE RECEPTOR FHUE"/>
    <property type="match status" value="1"/>
</dbReference>
<dbReference type="GO" id="GO:0038023">
    <property type="term" value="F:signaling receptor activity"/>
    <property type="evidence" value="ECO:0007669"/>
    <property type="project" value="InterPro"/>
</dbReference>
<dbReference type="Gene3D" id="2.40.170.20">
    <property type="entry name" value="TonB-dependent receptor, beta-barrel domain"/>
    <property type="match status" value="1"/>
</dbReference>
<dbReference type="InterPro" id="IPR011662">
    <property type="entry name" value="Secretin/TonB_short_N"/>
</dbReference>